<dbReference type="SUPFAM" id="SSF56935">
    <property type="entry name" value="Porins"/>
    <property type="match status" value="1"/>
</dbReference>
<dbReference type="EMBL" id="CP014227">
    <property type="protein sequence ID" value="AMD85739.1"/>
    <property type="molecule type" value="Genomic_DNA"/>
</dbReference>
<dbReference type="InterPro" id="IPR053728">
    <property type="entry name" value="Alginate_Permeability_Chnl"/>
</dbReference>
<organism evidence="2 3">
    <name type="scientific">Capnocytophaga haemolytica</name>
    <dbReference type="NCBI Taxonomy" id="45243"/>
    <lineage>
        <taxon>Bacteria</taxon>
        <taxon>Pseudomonadati</taxon>
        <taxon>Bacteroidota</taxon>
        <taxon>Flavobacteriia</taxon>
        <taxon>Flavobacteriales</taxon>
        <taxon>Flavobacteriaceae</taxon>
        <taxon>Capnocytophaga</taxon>
    </lineage>
</organism>
<accession>A0ABM5XFG7</accession>
<feature type="domain" description="Alginate export" evidence="1">
    <location>
        <begin position="82"/>
        <end position="280"/>
    </location>
</feature>
<evidence type="ECO:0000313" key="2">
    <source>
        <dbReference type="EMBL" id="AMD85739.1"/>
    </source>
</evidence>
<dbReference type="Pfam" id="PF13372">
    <property type="entry name" value="Alginate_exp"/>
    <property type="match status" value="1"/>
</dbReference>
<evidence type="ECO:0000259" key="1">
    <source>
        <dbReference type="Pfam" id="PF13372"/>
    </source>
</evidence>
<dbReference type="Proteomes" id="UP000065822">
    <property type="component" value="Chromosome"/>
</dbReference>
<keyword evidence="3" id="KW-1185">Reference proteome</keyword>
<reference evidence="2 3" key="1">
    <citation type="submission" date="2016-02" db="EMBL/GenBank/DDBJ databases">
        <authorList>
            <person name="Holder M.E."/>
            <person name="Ajami N.J."/>
            <person name="Petrosino J.F."/>
        </authorList>
    </citation>
    <scope>NUCLEOTIDE SEQUENCE [LARGE SCALE GENOMIC DNA]</scope>
    <source>
        <strain evidence="2 3">CCUG 32990</strain>
    </source>
</reference>
<name>A0ABM5XFG7_9FLAO</name>
<evidence type="ECO:0000313" key="3">
    <source>
        <dbReference type="Proteomes" id="UP000065822"/>
    </source>
</evidence>
<protein>
    <recommendedName>
        <fullName evidence="1">Alginate export domain-containing protein</fullName>
    </recommendedName>
</protein>
<dbReference type="Gene3D" id="2.40.160.100">
    <property type="match status" value="1"/>
</dbReference>
<dbReference type="InterPro" id="IPR025388">
    <property type="entry name" value="Alginate_export_dom"/>
</dbReference>
<proteinExistence type="predicted"/>
<sequence>MSAQDFSIDANLKSRAEYRHGQGAVFPSGAEPAFFVGQRVRLGGTFEKDWLTLRLSGQQIFTWGSAGQPVGEQPTQFGVYEAWAGLRLGDSWGLKLGRQVFSYDDERVLGELDWSHYGRFHDGALVRYNSNGWDADLALAFNQQGQPTVGNDYLIVKGTSYKAMQFLHLNKKWDGNTVSFLFMNTGFQNVASPTGADGVSQMQTTGLYGKFPINALTLEASAYYQFGKYNKTDVSAYQWRLEATYQLPKVLVGLGAEMLSGKKDGDKIKKFKPLFGTNHKFNGFMDLYYVGSTEGDTGLNDYYAKANVKFNEKSSLLFMPHVFTRNVTPSGAKSYLGTELDFVYSNKLMQDVVLNVGYSHHFASDELGIGKSGVQNWAYAELLIRPTLFSHKAPKQVEEVMIEQVEMPTEAPAQAQ</sequence>
<gene>
    <name evidence="2" type="ORF">AXF12_09575</name>
</gene>